<dbReference type="RefSeq" id="WP_187116711.1">
    <property type="nucleotide sequence ID" value="NZ_CABKTM010000074.1"/>
</dbReference>
<comment type="caution">
    <text evidence="1">The sequence shown here is derived from an EMBL/GenBank/DDBJ whole genome shotgun (WGS) entry which is preliminary data.</text>
</comment>
<name>A0A9X2S803_9FIRM</name>
<proteinExistence type="predicted"/>
<reference evidence="1" key="1">
    <citation type="submission" date="2022-07" db="EMBL/GenBank/DDBJ databases">
        <title>Enhanced cultured diversity of the mouse gut microbiota enables custom-made synthetic communities.</title>
        <authorList>
            <person name="Afrizal A."/>
        </authorList>
    </citation>
    <scope>NUCLEOTIDE SEQUENCE</scope>
    <source>
        <strain evidence="1">DSM 29482</strain>
    </source>
</reference>
<gene>
    <name evidence="1" type="ORF">NSA23_14530</name>
</gene>
<dbReference type="AlphaFoldDB" id="A0A9X2S803"/>
<evidence type="ECO:0000313" key="2">
    <source>
        <dbReference type="Proteomes" id="UP001142078"/>
    </source>
</evidence>
<accession>A0A9X2S803</accession>
<sequence length="53" mass="5863">MEPKMEPIIDLIWSVEEDEPIDLNSDQKISANCGGSCCCCCTVPNVVTKWICT</sequence>
<protein>
    <submittedName>
        <fullName evidence="1">Uncharacterized protein</fullName>
    </submittedName>
</protein>
<evidence type="ECO:0000313" key="1">
    <source>
        <dbReference type="EMBL" id="MCR2045317.1"/>
    </source>
</evidence>
<keyword evidence="2" id="KW-1185">Reference proteome</keyword>
<dbReference type="EMBL" id="JANJZL010000015">
    <property type="protein sequence ID" value="MCR2045317.1"/>
    <property type="molecule type" value="Genomic_DNA"/>
</dbReference>
<dbReference type="Proteomes" id="UP001142078">
    <property type="component" value="Unassembled WGS sequence"/>
</dbReference>
<organism evidence="1 2">
    <name type="scientific">Anaerosalibacter massiliensis</name>
    <dbReference type="NCBI Taxonomy" id="1347392"/>
    <lineage>
        <taxon>Bacteria</taxon>
        <taxon>Bacillati</taxon>
        <taxon>Bacillota</taxon>
        <taxon>Tissierellia</taxon>
        <taxon>Tissierellales</taxon>
        <taxon>Sporanaerobacteraceae</taxon>
        <taxon>Anaerosalibacter</taxon>
    </lineage>
</organism>